<organism evidence="2 3">
    <name type="scientific">Plutella xylostella</name>
    <name type="common">Diamondback moth</name>
    <name type="synonym">Plutella maculipennis</name>
    <dbReference type="NCBI Taxonomy" id="51655"/>
    <lineage>
        <taxon>Eukaryota</taxon>
        <taxon>Metazoa</taxon>
        <taxon>Ecdysozoa</taxon>
        <taxon>Arthropoda</taxon>
        <taxon>Hexapoda</taxon>
        <taxon>Insecta</taxon>
        <taxon>Pterygota</taxon>
        <taxon>Neoptera</taxon>
        <taxon>Endopterygota</taxon>
        <taxon>Lepidoptera</taxon>
        <taxon>Glossata</taxon>
        <taxon>Ditrysia</taxon>
        <taxon>Yponomeutoidea</taxon>
        <taxon>Plutellidae</taxon>
        <taxon>Plutella</taxon>
    </lineage>
</organism>
<proteinExistence type="predicted"/>
<name>A0ABQ7PQD9_PLUXY</name>
<comment type="caution">
    <text evidence="2">The sequence shown here is derived from an EMBL/GenBank/DDBJ whole genome shotgun (WGS) entry which is preliminary data.</text>
</comment>
<feature type="region of interest" description="Disordered" evidence="1">
    <location>
        <begin position="30"/>
        <end position="71"/>
    </location>
</feature>
<protein>
    <submittedName>
        <fullName evidence="2">Uncharacterized protein</fullName>
    </submittedName>
</protein>
<evidence type="ECO:0000313" key="3">
    <source>
        <dbReference type="Proteomes" id="UP000823941"/>
    </source>
</evidence>
<accession>A0ABQ7PQD9</accession>
<reference evidence="2 3" key="1">
    <citation type="submission" date="2021-06" db="EMBL/GenBank/DDBJ databases">
        <title>A haploid diamondback moth (Plutella xylostella L.) genome assembly resolves 31 chromosomes and identifies a diamide resistance mutation.</title>
        <authorList>
            <person name="Ward C.M."/>
            <person name="Perry K.D."/>
            <person name="Baker G."/>
            <person name="Powis K."/>
            <person name="Heckel D.G."/>
            <person name="Baxter S.W."/>
        </authorList>
    </citation>
    <scope>NUCLEOTIDE SEQUENCE [LARGE SCALE GENOMIC DNA]</scope>
    <source>
        <strain evidence="2 3">LV</strain>
        <tissue evidence="2">Single pupa</tissue>
    </source>
</reference>
<sequence length="139" mass="15407">MLATLGRAFQAIPNIISKKLTRLGRTRSAEKAVEDFMEPTPRQSSEPRSPPRTRADEGQVEPPRFISAHGPQDHMYNAFMEFVAVTKATRKVNSDTCEKIIQVYRRDTIGLLQVLLSEAEAAIYDNKNAIVLAGSMSGS</sequence>
<feature type="compositionally biased region" description="Low complexity" evidence="1">
    <location>
        <begin position="38"/>
        <end position="47"/>
    </location>
</feature>
<evidence type="ECO:0000313" key="2">
    <source>
        <dbReference type="EMBL" id="KAG7294993.1"/>
    </source>
</evidence>
<gene>
    <name evidence="2" type="ORF">JYU34_022604</name>
</gene>
<dbReference type="EMBL" id="JAHIBW010000049">
    <property type="protein sequence ID" value="KAG7294993.1"/>
    <property type="molecule type" value="Genomic_DNA"/>
</dbReference>
<dbReference type="Proteomes" id="UP000823941">
    <property type="component" value="Unassembled WGS sequence"/>
</dbReference>
<evidence type="ECO:0000256" key="1">
    <source>
        <dbReference type="SAM" id="MobiDB-lite"/>
    </source>
</evidence>
<keyword evidence="3" id="KW-1185">Reference proteome</keyword>